<dbReference type="Pfam" id="PF01979">
    <property type="entry name" value="Amidohydro_1"/>
    <property type="match status" value="1"/>
</dbReference>
<evidence type="ECO:0000259" key="2">
    <source>
        <dbReference type="Pfam" id="PF01979"/>
    </source>
</evidence>
<dbReference type="InterPro" id="IPR032466">
    <property type="entry name" value="Metal_Hydrolase"/>
</dbReference>
<dbReference type="PANTHER" id="PTHR43794:SF11">
    <property type="entry name" value="AMIDOHYDROLASE-RELATED DOMAIN-CONTAINING PROTEIN"/>
    <property type="match status" value="1"/>
</dbReference>
<dbReference type="InterPro" id="IPR050287">
    <property type="entry name" value="MTA/SAH_deaminase"/>
</dbReference>
<protein>
    <submittedName>
        <fullName evidence="3">Amidohydrolase</fullName>
    </submittedName>
</protein>
<dbReference type="Proteomes" id="UP000545761">
    <property type="component" value="Unassembled WGS sequence"/>
</dbReference>
<sequence>MSASASAGRLVVTGCDVLRVPAEGECEVLRGQDIVVADGVIEDVRPAGPVRPATGEDVVDGRGLLAVPGLVNAHTHSPMVLMRGAAEDVTVEAWFNERVWPMESNLTAADVRLGARLACAEMIRSGVTTFADHYFFPEQIAEAVAETGLRADIAPTYFSSRGQEALEATVRFAEAWHGAADGRITVSLGPHAPYTVTDTDLRTLAGRARRLGLRTHIHAAEHLEQTQSSLERRGSTPIRVLYETGVLEGGALIAHGCGIVEEDLPLLAEHASTTGVACCPKVYLKHALSPLTPVRELLDTGVAVAVGTDGAAGHNTLDVWEALRLVALTQKQAVRDATWMTVSDTLRLAFRGGARALGLADRIGVLEPGMRADIVLTDLSGLHCRPLHDPRAALVYSARASDVRTVVVDGRVLMRDGVLLTVDVPALMEETDARVARILDTSHGRAVQHYDP</sequence>
<proteinExistence type="predicted"/>
<evidence type="ECO:0000313" key="3">
    <source>
        <dbReference type="EMBL" id="MBA2948005.1"/>
    </source>
</evidence>
<dbReference type="InterPro" id="IPR011059">
    <property type="entry name" value="Metal-dep_hydrolase_composite"/>
</dbReference>
<dbReference type="Gene3D" id="3.20.20.140">
    <property type="entry name" value="Metal-dependent hydrolases"/>
    <property type="match status" value="1"/>
</dbReference>
<name>A0A7W0IA51_9ACTN</name>
<dbReference type="Gene3D" id="2.30.40.10">
    <property type="entry name" value="Urease, subunit C, domain 1"/>
    <property type="match status" value="1"/>
</dbReference>
<gene>
    <name evidence="3" type="ORF">H1D24_19855</name>
</gene>
<feature type="domain" description="Amidohydrolase-related" evidence="2">
    <location>
        <begin position="66"/>
        <end position="412"/>
    </location>
</feature>
<dbReference type="SUPFAM" id="SSF51338">
    <property type="entry name" value="Composite domain of metallo-dependent hydrolases"/>
    <property type="match status" value="2"/>
</dbReference>
<evidence type="ECO:0000256" key="1">
    <source>
        <dbReference type="ARBA" id="ARBA00022801"/>
    </source>
</evidence>
<dbReference type="SUPFAM" id="SSF51556">
    <property type="entry name" value="Metallo-dependent hydrolases"/>
    <property type="match status" value="1"/>
</dbReference>
<comment type="caution">
    <text evidence="3">The sequence shown here is derived from an EMBL/GenBank/DDBJ whole genome shotgun (WGS) entry which is preliminary data.</text>
</comment>
<organism evidence="3 4">
    <name type="scientific">Streptomyces himalayensis subsp. himalayensis</name>
    <dbReference type="NCBI Taxonomy" id="2756131"/>
    <lineage>
        <taxon>Bacteria</taxon>
        <taxon>Bacillati</taxon>
        <taxon>Actinomycetota</taxon>
        <taxon>Actinomycetes</taxon>
        <taxon>Kitasatosporales</taxon>
        <taxon>Streptomycetaceae</taxon>
        <taxon>Streptomyces</taxon>
        <taxon>Streptomyces himalayensis</taxon>
    </lineage>
</organism>
<evidence type="ECO:0000313" key="4">
    <source>
        <dbReference type="Proteomes" id="UP000545761"/>
    </source>
</evidence>
<dbReference type="CDD" id="cd01298">
    <property type="entry name" value="ATZ_TRZ_like"/>
    <property type="match status" value="1"/>
</dbReference>
<dbReference type="InterPro" id="IPR006680">
    <property type="entry name" value="Amidohydro-rel"/>
</dbReference>
<dbReference type="AlphaFoldDB" id="A0A7W0IA51"/>
<reference evidence="3 4" key="1">
    <citation type="submission" date="2020-07" db="EMBL/GenBank/DDBJ databases">
        <title>Streptomyces isolated from Indian soil.</title>
        <authorList>
            <person name="Mandal S."/>
            <person name="Maiti P.K."/>
        </authorList>
    </citation>
    <scope>NUCLEOTIDE SEQUENCE [LARGE SCALE GENOMIC DNA]</scope>
    <source>
        <strain evidence="3 4">PSKA28</strain>
    </source>
</reference>
<accession>A0A7W0IA51</accession>
<keyword evidence="1 3" id="KW-0378">Hydrolase</keyword>
<dbReference type="EMBL" id="JACEHE010000011">
    <property type="protein sequence ID" value="MBA2948005.1"/>
    <property type="molecule type" value="Genomic_DNA"/>
</dbReference>
<dbReference type="PANTHER" id="PTHR43794">
    <property type="entry name" value="AMINOHYDROLASE SSNA-RELATED"/>
    <property type="match status" value="1"/>
</dbReference>
<dbReference type="GO" id="GO:0016810">
    <property type="term" value="F:hydrolase activity, acting on carbon-nitrogen (but not peptide) bonds"/>
    <property type="evidence" value="ECO:0007669"/>
    <property type="project" value="InterPro"/>
</dbReference>